<dbReference type="STRING" id="1150600.ADIARSV_1220"/>
<dbReference type="PROSITE" id="PS50943">
    <property type="entry name" value="HTH_CROC1"/>
    <property type="match status" value="1"/>
</dbReference>
<organism evidence="3 4">
    <name type="scientific">Arcticibacter svalbardensis MN12-7</name>
    <dbReference type="NCBI Taxonomy" id="1150600"/>
    <lineage>
        <taxon>Bacteria</taxon>
        <taxon>Pseudomonadati</taxon>
        <taxon>Bacteroidota</taxon>
        <taxon>Sphingobacteriia</taxon>
        <taxon>Sphingobacteriales</taxon>
        <taxon>Sphingobacteriaceae</taxon>
        <taxon>Arcticibacter</taxon>
    </lineage>
</organism>
<dbReference type="RefSeq" id="WP_016194461.1">
    <property type="nucleotide sequence ID" value="NZ_AQPN01000045.1"/>
</dbReference>
<dbReference type="eggNOG" id="COG1396">
    <property type="taxonomic scope" value="Bacteria"/>
</dbReference>
<dbReference type="AlphaFoldDB" id="R9H353"/>
<dbReference type="InterPro" id="IPR050807">
    <property type="entry name" value="TransReg_Diox_bact_type"/>
</dbReference>
<keyword evidence="4" id="KW-1185">Reference proteome</keyword>
<dbReference type="GO" id="GO:0003677">
    <property type="term" value="F:DNA binding"/>
    <property type="evidence" value="ECO:0007669"/>
    <property type="project" value="UniProtKB-KW"/>
</dbReference>
<evidence type="ECO:0000259" key="2">
    <source>
        <dbReference type="PROSITE" id="PS50943"/>
    </source>
</evidence>
<evidence type="ECO:0000256" key="1">
    <source>
        <dbReference type="ARBA" id="ARBA00023125"/>
    </source>
</evidence>
<dbReference type="InterPro" id="IPR010982">
    <property type="entry name" value="Lambda_DNA-bd_dom_sf"/>
</dbReference>
<dbReference type="SUPFAM" id="SSF47413">
    <property type="entry name" value="lambda repressor-like DNA-binding domains"/>
    <property type="match status" value="1"/>
</dbReference>
<dbReference type="InterPro" id="IPR001387">
    <property type="entry name" value="Cro/C1-type_HTH"/>
</dbReference>
<dbReference type="SMART" id="SM00530">
    <property type="entry name" value="HTH_XRE"/>
    <property type="match status" value="1"/>
</dbReference>
<dbReference type="GO" id="GO:0003700">
    <property type="term" value="F:DNA-binding transcription factor activity"/>
    <property type="evidence" value="ECO:0007669"/>
    <property type="project" value="TreeGrafter"/>
</dbReference>
<protein>
    <recommendedName>
        <fullName evidence="2">HTH cro/C1-type domain-containing protein</fullName>
    </recommendedName>
</protein>
<feature type="domain" description="HTH cro/C1-type" evidence="2">
    <location>
        <begin position="62"/>
        <end position="116"/>
    </location>
</feature>
<dbReference type="OrthoDB" id="1041855at2"/>
<reference evidence="3 4" key="1">
    <citation type="journal article" date="2013" name="Genome Announc.">
        <title>Draft Genome Sequence of Arcticibacter svalbardensis Strain MN12-7T, a Member of the Family Sphingobacteriaceae Isolated from an Arctic Soil Sample.</title>
        <authorList>
            <person name="Shivaji S."/>
            <person name="Ara S."/>
            <person name="Prasad S."/>
            <person name="Manasa B.P."/>
            <person name="Begum Z."/>
            <person name="Singh A."/>
            <person name="Kumar Pinnaka A."/>
        </authorList>
    </citation>
    <scope>NUCLEOTIDE SEQUENCE [LARGE SCALE GENOMIC DNA]</scope>
    <source>
        <strain evidence="3 4">MN12-7</strain>
    </source>
</reference>
<sequence length="127" mass="14513">MSKRKSRVLDLELLGENAINLPADVKGISLTEYKNKRLGIIGTKKRDEYEFELRIEMLQEAIRDIRKRQNLSQEELGKLIGVNKAQISKIEKGNSNPTFSLLVRVFDALGAKVKFSIELDNEKLQLI</sequence>
<dbReference type="PANTHER" id="PTHR46797:SF1">
    <property type="entry name" value="METHYLPHOSPHONATE SYNTHASE"/>
    <property type="match status" value="1"/>
</dbReference>
<gene>
    <name evidence="3" type="ORF">ADIARSV_1220</name>
</gene>
<dbReference type="PANTHER" id="PTHR46797">
    <property type="entry name" value="HTH-TYPE TRANSCRIPTIONAL REGULATOR"/>
    <property type="match status" value="1"/>
</dbReference>
<accession>R9H353</accession>
<proteinExistence type="predicted"/>
<evidence type="ECO:0000313" key="4">
    <source>
        <dbReference type="Proteomes" id="UP000014174"/>
    </source>
</evidence>
<dbReference type="Proteomes" id="UP000014174">
    <property type="component" value="Unassembled WGS sequence"/>
</dbReference>
<dbReference type="Pfam" id="PF01381">
    <property type="entry name" value="HTH_3"/>
    <property type="match status" value="1"/>
</dbReference>
<dbReference type="CDD" id="cd00093">
    <property type="entry name" value="HTH_XRE"/>
    <property type="match status" value="1"/>
</dbReference>
<dbReference type="Gene3D" id="1.10.260.40">
    <property type="entry name" value="lambda repressor-like DNA-binding domains"/>
    <property type="match status" value="1"/>
</dbReference>
<comment type="caution">
    <text evidence="3">The sequence shown here is derived from an EMBL/GenBank/DDBJ whole genome shotgun (WGS) entry which is preliminary data.</text>
</comment>
<dbReference type="GO" id="GO:0005829">
    <property type="term" value="C:cytosol"/>
    <property type="evidence" value="ECO:0007669"/>
    <property type="project" value="TreeGrafter"/>
</dbReference>
<name>R9H353_9SPHI</name>
<dbReference type="EMBL" id="AQPN01000045">
    <property type="protein sequence ID" value="EOR95614.1"/>
    <property type="molecule type" value="Genomic_DNA"/>
</dbReference>
<evidence type="ECO:0000313" key="3">
    <source>
        <dbReference type="EMBL" id="EOR95614.1"/>
    </source>
</evidence>
<keyword evidence="1" id="KW-0238">DNA-binding</keyword>